<dbReference type="Pfam" id="PF05118">
    <property type="entry name" value="Asp_Arg_Hydrox"/>
    <property type="match status" value="1"/>
</dbReference>
<reference evidence="2" key="1">
    <citation type="journal article" date="2012" name="J. Bacteriol.">
        <title>Genome sequences of type strains of seven species of the marine bacterium Pseudoalteromonas.</title>
        <authorList>
            <person name="Xie B.B."/>
            <person name="Shu Y.L."/>
            <person name="Qin Q.L."/>
            <person name="Rong J.C."/>
            <person name="Zhang X.Y."/>
            <person name="Chen X.L."/>
            <person name="Shi M."/>
            <person name="He H.L."/>
            <person name="Zhou B.C."/>
            <person name="Zhang Y.Z."/>
        </authorList>
    </citation>
    <scope>NUCLEOTIDE SEQUENCE</scope>
    <source>
        <strain evidence="2">DSM 8771</strain>
    </source>
</reference>
<accession>A0AAD4AIE5</accession>
<comment type="caution">
    <text evidence="2">The sequence shown here is derived from an EMBL/GenBank/DDBJ whole genome shotgun (WGS) entry which is preliminary data.</text>
</comment>
<sequence>MLGPVLAFAKLDVPLQDLDLSHDINTAQSSQWVDHVNSACYEGRWDVLPLLVPKEHVDSHIILQSFPFGNESQWVESHFLKKLPIIKALIARFQCEVLSARLMRLHNNAYIKPHRDQGLSLEASSQARIHIPLETTPDVRFQVDNALVPMDVNSVWYINADAEHSVKNLGDTPRTNLVIDCNVNEWLFNLIVNSKSKTYCCKKVS</sequence>
<feature type="domain" description="Aspartyl/asparaginy/proline hydroxylase" evidence="1">
    <location>
        <begin position="73"/>
        <end position="181"/>
    </location>
</feature>
<dbReference type="Gene3D" id="2.60.120.330">
    <property type="entry name" value="B-lactam Antibiotic, Isopenicillin N Synthase, Chain"/>
    <property type="match status" value="1"/>
</dbReference>
<gene>
    <name evidence="2" type="ORF">PCIT_a4280</name>
</gene>
<reference evidence="2" key="2">
    <citation type="submission" date="2015-03" db="EMBL/GenBank/DDBJ databases">
        <title>Genome sequence of Pseudoalteromonas citrea.</title>
        <authorList>
            <person name="Xie B.-B."/>
            <person name="Rong J.-C."/>
            <person name="Qin Q.-L."/>
            <person name="Zhang Y.-Z."/>
        </authorList>
    </citation>
    <scope>NUCLEOTIDE SEQUENCE</scope>
    <source>
        <strain evidence="2">DSM 8771</strain>
    </source>
</reference>
<dbReference type="InterPro" id="IPR007803">
    <property type="entry name" value="Asp/Arg/Pro-Hydrxlase"/>
</dbReference>
<dbReference type="EMBL" id="AHBZ03000017">
    <property type="protein sequence ID" value="KAF7771219.1"/>
    <property type="molecule type" value="Genomic_DNA"/>
</dbReference>
<evidence type="ECO:0000259" key="1">
    <source>
        <dbReference type="Pfam" id="PF05118"/>
    </source>
</evidence>
<organism evidence="2 3">
    <name type="scientific">Pseudoalteromonas citrea</name>
    <dbReference type="NCBI Taxonomy" id="43655"/>
    <lineage>
        <taxon>Bacteria</taxon>
        <taxon>Pseudomonadati</taxon>
        <taxon>Pseudomonadota</taxon>
        <taxon>Gammaproteobacteria</taxon>
        <taxon>Alteromonadales</taxon>
        <taxon>Pseudoalteromonadaceae</taxon>
        <taxon>Pseudoalteromonas</taxon>
    </lineage>
</organism>
<dbReference type="SUPFAM" id="SSF51197">
    <property type="entry name" value="Clavaminate synthase-like"/>
    <property type="match status" value="1"/>
</dbReference>
<evidence type="ECO:0000313" key="2">
    <source>
        <dbReference type="EMBL" id="KAF7771219.1"/>
    </source>
</evidence>
<dbReference type="InterPro" id="IPR027443">
    <property type="entry name" value="IPNS-like_sf"/>
</dbReference>
<name>A0AAD4AIE5_9GAMM</name>
<dbReference type="AlphaFoldDB" id="A0AAD4AIE5"/>
<dbReference type="Proteomes" id="UP000016487">
    <property type="component" value="Unassembled WGS sequence"/>
</dbReference>
<evidence type="ECO:0000313" key="3">
    <source>
        <dbReference type="Proteomes" id="UP000016487"/>
    </source>
</evidence>
<dbReference type="RefSeq" id="WP_010363321.1">
    <property type="nucleotide sequence ID" value="NZ_AHBZ03000017.1"/>
</dbReference>
<protein>
    <recommendedName>
        <fullName evidence="1">Aspartyl/asparaginy/proline hydroxylase domain-containing protein</fullName>
    </recommendedName>
</protein>
<proteinExistence type="predicted"/>